<feature type="transmembrane region" description="Helical" evidence="6">
    <location>
        <begin position="147"/>
        <end position="180"/>
    </location>
</feature>
<protein>
    <recommendedName>
        <fullName evidence="6">Probable membrane transporter protein</fullName>
    </recommendedName>
</protein>
<dbReference type="PANTHER" id="PTHR43701">
    <property type="entry name" value="MEMBRANE TRANSPORTER PROTEIN MJ0441-RELATED"/>
    <property type="match status" value="1"/>
</dbReference>
<gene>
    <name evidence="7" type="ORF">GCM10007876_06350</name>
</gene>
<evidence type="ECO:0000256" key="1">
    <source>
        <dbReference type="ARBA" id="ARBA00004141"/>
    </source>
</evidence>
<keyword evidence="4 6" id="KW-1133">Transmembrane helix</keyword>
<dbReference type="EMBL" id="BSNM01000003">
    <property type="protein sequence ID" value="GLQ30157.1"/>
    <property type="molecule type" value="Genomic_DNA"/>
</dbReference>
<dbReference type="PANTHER" id="PTHR43701:SF2">
    <property type="entry name" value="MEMBRANE TRANSPORTER PROTEIN YJNA-RELATED"/>
    <property type="match status" value="1"/>
</dbReference>
<evidence type="ECO:0000313" key="7">
    <source>
        <dbReference type="EMBL" id="GLQ30157.1"/>
    </source>
</evidence>
<dbReference type="GO" id="GO:0005886">
    <property type="term" value="C:plasma membrane"/>
    <property type="evidence" value="ECO:0007669"/>
    <property type="project" value="UniProtKB-SubCell"/>
</dbReference>
<reference evidence="7" key="2">
    <citation type="submission" date="2023-01" db="EMBL/GenBank/DDBJ databases">
        <title>Draft genome sequence of Litoribrevibacter albus strain NBRC 110071.</title>
        <authorList>
            <person name="Sun Q."/>
            <person name="Mori K."/>
        </authorList>
    </citation>
    <scope>NUCLEOTIDE SEQUENCE</scope>
    <source>
        <strain evidence="7">NBRC 110071</strain>
    </source>
</reference>
<feature type="transmembrane region" description="Helical" evidence="6">
    <location>
        <begin position="214"/>
        <end position="236"/>
    </location>
</feature>
<comment type="subcellular location">
    <subcellularLocation>
        <location evidence="6">Cell membrane</location>
        <topology evidence="6">Multi-pass membrane protein</topology>
    </subcellularLocation>
    <subcellularLocation>
        <location evidence="1">Membrane</location>
        <topology evidence="1">Multi-pass membrane protein</topology>
    </subcellularLocation>
</comment>
<feature type="transmembrane region" description="Helical" evidence="6">
    <location>
        <begin position="242"/>
        <end position="260"/>
    </location>
</feature>
<evidence type="ECO:0000256" key="5">
    <source>
        <dbReference type="ARBA" id="ARBA00023136"/>
    </source>
</evidence>
<keyword evidence="5 6" id="KW-0472">Membrane</keyword>
<dbReference type="RefSeq" id="WP_284378696.1">
    <property type="nucleotide sequence ID" value="NZ_BSNM01000003.1"/>
</dbReference>
<evidence type="ECO:0000256" key="2">
    <source>
        <dbReference type="ARBA" id="ARBA00009142"/>
    </source>
</evidence>
<organism evidence="7 8">
    <name type="scientific">Litoribrevibacter albus</name>
    <dbReference type="NCBI Taxonomy" id="1473156"/>
    <lineage>
        <taxon>Bacteria</taxon>
        <taxon>Pseudomonadati</taxon>
        <taxon>Pseudomonadota</taxon>
        <taxon>Gammaproteobacteria</taxon>
        <taxon>Oceanospirillales</taxon>
        <taxon>Oceanospirillaceae</taxon>
        <taxon>Litoribrevibacter</taxon>
    </lineage>
</organism>
<dbReference type="InterPro" id="IPR051598">
    <property type="entry name" value="TSUP/Inactive_protease-like"/>
</dbReference>
<feature type="transmembrane region" description="Helical" evidence="6">
    <location>
        <begin position="28"/>
        <end position="50"/>
    </location>
</feature>
<evidence type="ECO:0000256" key="4">
    <source>
        <dbReference type="ARBA" id="ARBA00022989"/>
    </source>
</evidence>
<dbReference type="Proteomes" id="UP001161389">
    <property type="component" value="Unassembled WGS sequence"/>
</dbReference>
<comment type="similarity">
    <text evidence="2 6">Belongs to the 4-toluene sulfonate uptake permease (TSUP) (TC 2.A.102) family.</text>
</comment>
<proteinExistence type="inferred from homology"/>
<dbReference type="AlphaFoldDB" id="A0AA37S6V1"/>
<evidence type="ECO:0000256" key="6">
    <source>
        <dbReference type="RuleBase" id="RU363041"/>
    </source>
</evidence>
<evidence type="ECO:0000256" key="3">
    <source>
        <dbReference type="ARBA" id="ARBA00022692"/>
    </source>
</evidence>
<feature type="transmembrane region" description="Helical" evidence="6">
    <location>
        <begin position="100"/>
        <end position="121"/>
    </location>
</feature>
<keyword evidence="6" id="KW-1003">Cell membrane</keyword>
<dbReference type="Pfam" id="PF01925">
    <property type="entry name" value="TauE"/>
    <property type="match status" value="1"/>
</dbReference>
<sequence>MDILLYILAGAVVGLAVGITGVGGGSLMTPLLLLFGFPPHVAVGTDLMYASITKAGGAIAHHKQRTIRWRLMGIMAAGSLPAAGVTVFLLHNYFGDPETYNHLLTTSLGFMLILTSGVILFKSRLRQNIAQEIVSTQDIISTRKQDVLTFAMGVSLGVLVTLSSVGAGAIAAAVLMILYPKLASIKIVGTDLAHAVPLTLIAGLGHMFLGNVDFLLLGSLLIGSLPAITLGTKLGANIPDKVLHPILASVLMLIGAKYAFF</sequence>
<dbReference type="InterPro" id="IPR002781">
    <property type="entry name" value="TM_pro_TauE-like"/>
</dbReference>
<accession>A0AA37S6V1</accession>
<reference evidence="7" key="1">
    <citation type="journal article" date="2014" name="Int. J. Syst. Evol. Microbiol.">
        <title>Complete genome sequence of Corynebacterium casei LMG S-19264T (=DSM 44701T), isolated from a smear-ripened cheese.</title>
        <authorList>
            <consortium name="US DOE Joint Genome Institute (JGI-PGF)"/>
            <person name="Walter F."/>
            <person name="Albersmeier A."/>
            <person name="Kalinowski J."/>
            <person name="Ruckert C."/>
        </authorList>
    </citation>
    <scope>NUCLEOTIDE SEQUENCE</scope>
    <source>
        <strain evidence="7">NBRC 110071</strain>
    </source>
</reference>
<keyword evidence="3 6" id="KW-0812">Transmembrane</keyword>
<feature type="transmembrane region" description="Helical" evidence="6">
    <location>
        <begin position="192"/>
        <end position="209"/>
    </location>
</feature>
<keyword evidence="8" id="KW-1185">Reference proteome</keyword>
<comment type="caution">
    <text evidence="7">The sequence shown here is derived from an EMBL/GenBank/DDBJ whole genome shotgun (WGS) entry which is preliminary data.</text>
</comment>
<feature type="transmembrane region" description="Helical" evidence="6">
    <location>
        <begin position="71"/>
        <end position="94"/>
    </location>
</feature>
<evidence type="ECO:0000313" key="8">
    <source>
        <dbReference type="Proteomes" id="UP001161389"/>
    </source>
</evidence>
<name>A0AA37S6V1_9GAMM</name>